<name>A0A5P3VDD4_9BURK</name>
<accession>A0A5P3VDD4</accession>
<organism evidence="2 3">
    <name type="scientific">Cupriavidus oxalaticus</name>
    <dbReference type="NCBI Taxonomy" id="96344"/>
    <lineage>
        <taxon>Bacteria</taxon>
        <taxon>Pseudomonadati</taxon>
        <taxon>Pseudomonadota</taxon>
        <taxon>Betaproteobacteria</taxon>
        <taxon>Burkholderiales</taxon>
        <taxon>Burkholderiaceae</taxon>
        <taxon>Cupriavidus</taxon>
    </lineage>
</organism>
<dbReference type="Proteomes" id="UP000325743">
    <property type="component" value="Chromosome 1"/>
</dbReference>
<dbReference type="InterPro" id="IPR000873">
    <property type="entry name" value="AMP-dep_synth/lig_dom"/>
</dbReference>
<gene>
    <name evidence="2" type="ORF">D2917_00710</name>
</gene>
<dbReference type="InterPro" id="IPR042099">
    <property type="entry name" value="ANL_N_sf"/>
</dbReference>
<proteinExistence type="predicted"/>
<evidence type="ECO:0000259" key="1">
    <source>
        <dbReference type="Pfam" id="PF00501"/>
    </source>
</evidence>
<protein>
    <recommendedName>
        <fullName evidence="1">AMP-dependent synthetase/ligase domain-containing protein</fullName>
    </recommendedName>
</protein>
<dbReference type="Gene3D" id="3.40.50.12780">
    <property type="entry name" value="N-terminal domain of ligase-like"/>
    <property type="match status" value="1"/>
</dbReference>
<dbReference type="Pfam" id="PF00501">
    <property type="entry name" value="AMP-binding"/>
    <property type="match status" value="1"/>
</dbReference>
<feature type="domain" description="AMP-dependent synthetase/ligase" evidence="1">
    <location>
        <begin position="46"/>
        <end position="154"/>
    </location>
</feature>
<reference evidence="2 3" key="1">
    <citation type="submission" date="2018-09" db="EMBL/GenBank/DDBJ databases">
        <title>Complete genome sequence of Cupriavidus oxalaticus T2, a bacterium capable of phenol tolerance and degradation.</title>
        <authorList>
            <person name="Yan J."/>
        </authorList>
    </citation>
    <scope>NUCLEOTIDE SEQUENCE [LARGE SCALE GENOMIC DNA]</scope>
    <source>
        <strain evidence="2 3">T2</strain>
    </source>
</reference>
<dbReference type="SUPFAM" id="SSF56801">
    <property type="entry name" value="Acetyl-CoA synthetase-like"/>
    <property type="match status" value="1"/>
</dbReference>
<evidence type="ECO:0000313" key="2">
    <source>
        <dbReference type="EMBL" id="QEZ42899.1"/>
    </source>
</evidence>
<evidence type="ECO:0000313" key="3">
    <source>
        <dbReference type="Proteomes" id="UP000325743"/>
    </source>
</evidence>
<dbReference type="EMBL" id="CP032518">
    <property type="protein sequence ID" value="QEZ42899.1"/>
    <property type="molecule type" value="Genomic_DNA"/>
</dbReference>
<dbReference type="AlphaFoldDB" id="A0A5P3VDD4"/>
<sequence>MPAAILLSIPPSCPRMHTNNPHRNHVPAGVTLPVAAHDGDPFRSLEAIAEASPDAVVAAGGAGGPLTCGQLLEASLMLAGYMQQRLEVRRGERVLLMLPEYPPLAIGWYAALRCDAGVIALDPGSTAGEVAGCLRESGARLAIVVADALASVSPMLEDGRLRGCIAAAPPASNWRRPSGAGRHPRLHEFGDALAAGIEAMPARGPGNTSGLPRGVRTR</sequence>